<feature type="region of interest" description="Disordered" evidence="1">
    <location>
        <begin position="136"/>
        <end position="158"/>
    </location>
</feature>
<evidence type="ECO:0000256" key="1">
    <source>
        <dbReference type="SAM" id="MobiDB-lite"/>
    </source>
</evidence>
<evidence type="ECO:0000256" key="2">
    <source>
        <dbReference type="SAM" id="Phobius"/>
    </source>
</evidence>
<feature type="transmembrane region" description="Helical" evidence="2">
    <location>
        <begin position="36"/>
        <end position="56"/>
    </location>
</feature>
<dbReference type="EMBL" id="PECL01000006">
    <property type="protein sequence ID" value="TEA08367.1"/>
    <property type="molecule type" value="Genomic_DNA"/>
</dbReference>
<feature type="transmembrane region" description="Helical" evidence="2">
    <location>
        <begin position="107"/>
        <end position="128"/>
    </location>
</feature>
<feature type="compositionally biased region" description="Basic and acidic residues" evidence="1">
    <location>
        <begin position="139"/>
        <end position="148"/>
    </location>
</feature>
<keyword evidence="2" id="KW-0812">Transmembrane</keyword>
<evidence type="ECO:0000313" key="3">
    <source>
        <dbReference type="EMBL" id="TEA08367.1"/>
    </source>
</evidence>
<evidence type="ECO:0000313" key="4">
    <source>
        <dbReference type="Proteomes" id="UP000294604"/>
    </source>
</evidence>
<protein>
    <submittedName>
        <fullName evidence="3">Uncharacterized protein</fullName>
    </submittedName>
</protein>
<proteinExistence type="predicted"/>
<keyword evidence="2" id="KW-1133">Transmembrane helix</keyword>
<reference evidence="3 4" key="1">
    <citation type="journal article" date="2019" name="Sci. Rep.">
        <title>Extended insight into the Mycobacterium chelonae-abscessus complex through whole genome sequencing of Mycobacterium salmoniphilum outbreak and Mycobacterium salmoniphilum-like strains.</title>
        <authorList>
            <person name="Behra P.R.K."/>
            <person name="Das S."/>
            <person name="Pettersson B.M.F."/>
            <person name="Shirreff L."/>
            <person name="DuCote T."/>
            <person name="Jacobsson K.G."/>
            <person name="Ennis D.G."/>
            <person name="Kirsebom L.A."/>
        </authorList>
    </citation>
    <scope>NUCLEOTIDE SEQUENCE [LARGE SCALE GENOMIC DNA]</scope>
    <source>
        <strain evidence="3 4">CCUG 60884</strain>
    </source>
</reference>
<feature type="transmembrane region" description="Helical" evidence="2">
    <location>
        <begin position="68"/>
        <end position="87"/>
    </location>
</feature>
<feature type="transmembrane region" description="Helical" evidence="2">
    <location>
        <begin position="12"/>
        <end position="30"/>
    </location>
</feature>
<organism evidence="3 4">
    <name type="scientific">Mycobacteroides salmoniphilum</name>
    <dbReference type="NCBI Taxonomy" id="404941"/>
    <lineage>
        <taxon>Bacteria</taxon>
        <taxon>Bacillati</taxon>
        <taxon>Actinomycetota</taxon>
        <taxon>Actinomycetes</taxon>
        <taxon>Mycobacteriales</taxon>
        <taxon>Mycobacteriaceae</taxon>
        <taxon>Mycobacteroides</taxon>
    </lineage>
</organism>
<accession>A0A4V3I1A5</accession>
<dbReference type="Proteomes" id="UP000294604">
    <property type="component" value="Unassembled WGS sequence"/>
</dbReference>
<dbReference type="AlphaFoldDB" id="A0A4V3I1A5"/>
<comment type="caution">
    <text evidence="3">The sequence shown here is derived from an EMBL/GenBank/DDBJ whole genome shotgun (WGS) entry which is preliminary data.</text>
</comment>
<name>A0A4V3I1A5_9MYCO</name>
<gene>
    <name evidence="3" type="ORF">CCUG60884_00848</name>
</gene>
<sequence length="158" mass="17624">MIKASVFERMMLPALTAVFPFAIIAGQLGLDLCRWWMVYDIAASVAIVTGIVTFGMRKTAGPMLTVSYPWAIYWVGLAALTALQGFFYAELRNQCPVSGPIIPIDMLLEWLIAPTVLTVVTASAFRYTRTATARRMTREHKDTDADRRQRGRRGTMCG</sequence>
<keyword evidence="2" id="KW-0472">Membrane</keyword>
<feature type="compositionally biased region" description="Basic residues" evidence="1">
    <location>
        <begin position="149"/>
        <end position="158"/>
    </location>
</feature>
<dbReference type="RefSeq" id="WP_234880880.1">
    <property type="nucleotide sequence ID" value="NZ_PECL01000006.1"/>
</dbReference>